<name>A0A2S7ITI0_9BACT</name>
<comment type="similarity">
    <text evidence="1 2">Belongs to the outer membrane factor (OMF) (TC 1.B.17) family.</text>
</comment>
<dbReference type="Pfam" id="PF02321">
    <property type="entry name" value="OEP"/>
    <property type="match status" value="2"/>
</dbReference>
<evidence type="ECO:0000313" key="3">
    <source>
        <dbReference type="EMBL" id="PQA60989.1"/>
    </source>
</evidence>
<dbReference type="RefSeq" id="WP_104713863.1">
    <property type="nucleotide sequence ID" value="NZ_PTRA01000001.1"/>
</dbReference>
<sequence length="463" mass="50746">MNRKLLWQAFAVLILLQVLAACRITKPYEGPKGKTEGLYRDQAETDTATLADMPWRNMFSDTTLQALIQEGLNNNLDLKAALTRIEVAEANLYQSRMAFFPNVTGNGTGVTAKVPQVPSAATGFARQQFQLYVNASWEADIWGRLRSTRKANLAQVLRSEATRRAIQTQLISDIANSYYSLLALDAQLAITQKNVEIWQQNVETMQALKEAAVVTGAAVVQSEASQYAAEVTIPSLKQTVRETENALSVLLGRAPGAIKRTTLQEQQTMESLQVGVPAQLLSNRPDVQEAELSYRSTFELTNAARTYFYPSLTLTGNGGLSALSLGNLFSTASMFGNLAAGIAQPIFARGANVARLRIAKADQEQALLSFQQTLLTAGQEVSNALFAYQTATERAMIRGRQLNALNRSVDYTKELLKYSSANYTEVLVAQQSLLSAELNSVSDRLQQLQSVVNLYRALGGGWQ</sequence>
<organism evidence="3 4">
    <name type="scientific">Siphonobacter curvatus</name>
    <dbReference type="NCBI Taxonomy" id="2094562"/>
    <lineage>
        <taxon>Bacteria</taxon>
        <taxon>Pseudomonadati</taxon>
        <taxon>Bacteroidota</taxon>
        <taxon>Cytophagia</taxon>
        <taxon>Cytophagales</taxon>
        <taxon>Cytophagaceae</taxon>
        <taxon>Siphonobacter</taxon>
    </lineage>
</organism>
<evidence type="ECO:0008006" key="5">
    <source>
        <dbReference type="Google" id="ProtNLM"/>
    </source>
</evidence>
<feature type="signal peptide" evidence="2">
    <location>
        <begin position="1"/>
        <end position="20"/>
    </location>
</feature>
<keyword evidence="2" id="KW-0564">Palmitate</keyword>
<gene>
    <name evidence="3" type="ORF">C5O19_03755</name>
</gene>
<dbReference type="PANTHER" id="PTHR30203">
    <property type="entry name" value="OUTER MEMBRANE CATION EFFLUX PROTEIN"/>
    <property type="match status" value="1"/>
</dbReference>
<protein>
    <recommendedName>
        <fullName evidence="5">RND transporter</fullName>
    </recommendedName>
</protein>
<comment type="caution">
    <text evidence="3">The sequence shown here is derived from an EMBL/GenBank/DDBJ whole genome shotgun (WGS) entry which is preliminary data.</text>
</comment>
<keyword evidence="2" id="KW-0812">Transmembrane</keyword>
<dbReference type="InterPro" id="IPR010131">
    <property type="entry name" value="MdtP/NodT-like"/>
</dbReference>
<dbReference type="Proteomes" id="UP000239590">
    <property type="component" value="Unassembled WGS sequence"/>
</dbReference>
<dbReference type="Gene3D" id="2.20.200.10">
    <property type="entry name" value="Outer membrane efflux proteins (OEP)"/>
    <property type="match status" value="1"/>
</dbReference>
<reference evidence="4" key="1">
    <citation type="submission" date="2018-02" db="EMBL/GenBank/DDBJ databases">
        <title>Genome sequencing of Solimonas sp. HR-BB.</title>
        <authorList>
            <person name="Lee Y."/>
            <person name="Jeon C.O."/>
        </authorList>
    </citation>
    <scope>NUCLEOTIDE SEQUENCE [LARGE SCALE GENOMIC DNA]</scope>
    <source>
        <strain evidence="4">HR-U</strain>
    </source>
</reference>
<dbReference type="NCBIfam" id="TIGR01845">
    <property type="entry name" value="outer_NodT"/>
    <property type="match status" value="1"/>
</dbReference>
<evidence type="ECO:0000256" key="2">
    <source>
        <dbReference type="RuleBase" id="RU362097"/>
    </source>
</evidence>
<keyword evidence="2" id="KW-0449">Lipoprotein</keyword>
<dbReference type="PANTHER" id="PTHR30203:SF33">
    <property type="entry name" value="BLR4455 PROTEIN"/>
    <property type="match status" value="1"/>
</dbReference>
<keyword evidence="2" id="KW-0472">Membrane</keyword>
<keyword evidence="4" id="KW-1185">Reference proteome</keyword>
<accession>A0A2S7ITI0</accession>
<keyword evidence="2" id="KW-0732">Signal</keyword>
<proteinExistence type="inferred from homology"/>
<evidence type="ECO:0000256" key="1">
    <source>
        <dbReference type="ARBA" id="ARBA00007613"/>
    </source>
</evidence>
<dbReference type="AlphaFoldDB" id="A0A2S7ITI0"/>
<dbReference type="Gene3D" id="1.20.1600.10">
    <property type="entry name" value="Outer membrane efflux proteins (OEP)"/>
    <property type="match status" value="1"/>
</dbReference>
<dbReference type="OrthoDB" id="9770517at2"/>
<evidence type="ECO:0000313" key="4">
    <source>
        <dbReference type="Proteomes" id="UP000239590"/>
    </source>
</evidence>
<dbReference type="EMBL" id="PTRA01000001">
    <property type="protein sequence ID" value="PQA60989.1"/>
    <property type="molecule type" value="Genomic_DNA"/>
</dbReference>
<dbReference type="GO" id="GO:0005886">
    <property type="term" value="C:plasma membrane"/>
    <property type="evidence" value="ECO:0007669"/>
    <property type="project" value="UniProtKB-SubCell"/>
</dbReference>
<dbReference type="PROSITE" id="PS51257">
    <property type="entry name" value="PROKAR_LIPOPROTEIN"/>
    <property type="match status" value="1"/>
</dbReference>
<dbReference type="SUPFAM" id="SSF56954">
    <property type="entry name" value="Outer membrane efflux proteins (OEP)"/>
    <property type="match status" value="1"/>
</dbReference>
<feature type="chain" id="PRO_5015370134" description="RND transporter" evidence="2">
    <location>
        <begin position="21"/>
        <end position="463"/>
    </location>
</feature>
<dbReference type="GO" id="GO:0015562">
    <property type="term" value="F:efflux transmembrane transporter activity"/>
    <property type="evidence" value="ECO:0007669"/>
    <property type="project" value="InterPro"/>
</dbReference>
<keyword evidence="2" id="KW-1134">Transmembrane beta strand</keyword>
<dbReference type="InterPro" id="IPR003423">
    <property type="entry name" value="OMP_efflux"/>
</dbReference>
<comment type="subcellular location">
    <subcellularLocation>
        <location evidence="2">Cell membrane</location>
        <topology evidence="2">Lipid-anchor</topology>
    </subcellularLocation>
</comment>